<name>A0A7J9LCA3_GOSSC</name>
<evidence type="ECO:0000313" key="2">
    <source>
        <dbReference type="Proteomes" id="UP000593576"/>
    </source>
</evidence>
<dbReference type="OrthoDB" id="1406886at2759"/>
<organism evidence="1 2">
    <name type="scientific">Gossypium schwendimanii</name>
    <name type="common">Cotton</name>
    <dbReference type="NCBI Taxonomy" id="34291"/>
    <lineage>
        <taxon>Eukaryota</taxon>
        <taxon>Viridiplantae</taxon>
        <taxon>Streptophyta</taxon>
        <taxon>Embryophyta</taxon>
        <taxon>Tracheophyta</taxon>
        <taxon>Spermatophyta</taxon>
        <taxon>Magnoliopsida</taxon>
        <taxon>eudicotyledons</taxon>
        <taxon>Gunneridae</taxon>
        <taxon>Pentapetalae</taxon>
        <taxon>rosids</taxon>
        <taxon>malvids</taxon>
        <taxon>Malvales</taxon>
        <taxon>Malvaceae</taxon>
        <taxon>Malvoideae</taxon>
        <taxon>Gossypium</taxon>
    </lineage>
</organism>
<dbReference type="AlphaFoldDB" id="A0A7J9LCA3"/>
<accession>A0A7J9LCA3</accession>
<evidence type="ECO:0000313" key="1">
    <source>
        <dbReference type="EMBL" id="MBA0856350.1"/>
    </source>
</evidence>
<sequence>MNIDARQTLCDDEDHVTAIFVREKVVEGMIEVNYVLAIDKIANEPYEAVETIKVATPNGGIMELPPPITAMCITKKFPDMAICHTLLTTSQQKAATTSKQKAPRRPALLTTYPSTTTIFPDKLAETMAREAQTEALIECEDDSKCGNGVPNSDQWCVS</sequence>
<gene>
    <name evidence="1" type="ORF">Goshw_027092</name>
</gene>
<dbReference type="Proteomes" id="UP000593576">
    <property type="component" value="Unassembled WGS sequence"/>
</dbReference>
<reference evidence="1 2" key="1">
    <citation type="journal article" date="2019" name="Genome Biol. Evol.">
        <title>Insights into the evolution of the New World diploid cottons (Gossypium, subgenus Houzingenia) based on genome sequencing.</title>
        <authorList>
            <person name="Grover C.E."/>
            <person name="Arick M.A. 2nd"/>
            <person name="Thrash A."/>
            <person name="Conover J.L."/>
            <person name="Sanders W.S."/>
            <person name="Peterson D.G."/>
            <person name="Frelichowski J.E."/>
            <person name="Scheffler J.A."/>
            <person name="Scheffler B.E."/>
            <person name="Wendel J.F."/>
        </authorList>
    </citation>
    <scope>NUCLEOTIDE SEQUENCE [LARGE SCALE GENOMIC DNA]</scope>
    <source>
        <strain evidence="1">1</strain>
        <tissue evidence="1">Leaf</tissue>
    </source>
</reference>
<keyword evidence="2" id="KW-1185">Reference proteome</keyword>
<comment type="caution">
    <text evidence="1">The sequence shown here is derived from an EMBL/GenBank/DDBJ whole genome shotgun (WGS) entry which is preliminary data.</text>
</comment>
<dbReference type="EMBL" id="JABFAF010000005">
    <property type="protein sequence ID" value="MBA0856350.1"/>
    <property type="molecule type" value="Genomic_DNA"/>
</dbReference>
<proteinExistence type="predicted"/>
<protein>
    <submittedName>
        <fullName evidence="1">Uncharacterized protein</fullName>
    </submittedName>
</protein>